<dbReference type="PANTHER" id="PTHR11365:SF23">
    <property type="entry name" value="HYPOTHETICAL 5-OXOPROLINASE (EUROFUNG)-RELATED"/>
    <property type="match status" value="1"/>
</dbReference>
<dbReference type="Proteomes" id="UP000463224">
    <property type="component" value="Unassembled WGS sequence"/>
</dbReference>
<dbReference type="PANTHER" id="PTHR11365">
    <property type="entry name" value="5-OXOPROLINASE RELATED"/>
    <property type="match status" value="1"/>
</dbReference>
<dbReference type="EMBL" id="WPHG01000003">
    <property type="protein sequence ID" value="MVA98623.1"/>
    <property type="molecule type" value="Genomic_DNA"/>
</dbReference>
<evidence type="ECO:0000313" key="2">
    <source>
        <dbReference type="EMBL" id="MVA98623.1"/>
    </source>
</evidence>
<dbReference type="GO" id="GO:0005829">
    <property type="term" value="C:cytosol"/>
    <property type="evidence" value="ECO:0007669"/>
    <property type="project" value="TreeGrafter"/>
</dbReference>
<dbReference type="GO" id="GO:0017168">
    <property type="term" value="F:5-oxoprolinase (ATP-hydrolyzing) activity"/>
    <property type="evidence" value="ECO:0007669"/>
    <property type="project" value="TreeGrafter"/>
</dbReference>
<comment type="caution">
    <text evidence="2">The sequence shown here is derived from an EMBL/GenBank/DDBJ whole genome shotgun (WGS) entry which is preliminary data.</text>
</comment>
<evidence type="ECO:0000259" key="1">
    <source>
        <dbReference type="Pfam" id="PF02538"/>
    </source>
</evidence>
<dbReference type="GO" id="GO:0006749">
    <property type="term" value="P:glutathione metabolic process"/>
    <property type="evidence" value="ECO:0007669"/>
    <property type="project" value="TreeGrafter"/>
</dbReference>
<dbReference type="AlphaFoldDB" id="A0A844QKT1"/>
<dbReference type="InterPro" id="IPR045079">
    <property type="entry name" value="Oxoprolinase-like"/>
</dbReference>
<reference evidence="2 3" key="1">
    <citation type="submission" date="2019-12" db="EMBL/GenBank/DDBJ databases">
        <title>Nitratireductor arenosus sp. nov., Isolated from sea sand, Jeju island, South Korea.</title>
        <authorList>
            <person name="Kim W."/>
        </authorList>
    </citation>
    <scope>NUCLEOTIDE SEQUENCE [LARGE SCALE GENOMIC DNA]</scope>
    <source>
        <strain evidence="2 3">CAU 1489</strain>
    </source>
</reference>
<evidence type="ECO:0000313" key="3">
    <source>
        <dbReference type="Proteomes" id="UP000463224"/>
    </source>
</evidence>
<dbReference type="RefSeq" id="WP_156713536.1">
    <property type="nucleotide sequence ID" value="NZ_WPHG01000003.1"/>
</dbReference>
<dbReference type="Pfam" id="PF02538">
    <property type="entry name" value="Hydantoinase_B"/>
    <property type="match status" value="1"/>
</dbReference>
<keyword evidence="3" id="KW-1185">Reference proteome</keyword>
<organism evidence="2 3">
    <name type="scientific">Nitratireductor arenosus</name>
    <dbReference type="NCBI Taxonomy" id="2682096"/>
    <lineage>
        <taxon>Bacteria</taxon>
        <taxon>Pseudomonadati</taxon>
        <taxon>Pseudomonadota</taxon>
        <taxon>Alphaproteobacteria</taxon>
        <taxon>Hyphomicrobiales</taxon>
        <taxon>Phyllobacteriaceae</taxon>
        <taxon>Nitratireductor</taxon>
    </lineage>
</organism>
<gene>
    <name evidence="2" type="ORF">GN330_15350</name>
</gene>
<sequence>MAHADPITTEVVRNFVISCAQDMNAALWRSAFSAIIYEGRDSAVALLDEEGNMLGQSTGVPLFVGAIDACVKLVLDRYGDDIHPGDIFILNDSYLQGTHLHDVTAIGPLFYKDELVGFGAARAHWQDIGAIDPGSTMGSTSIFHEGLRLGPTRIVSRFKRIPEWYDLLTRNTRLKDMTIGDLNAQITAIRTGERRLGQILDRIGADTYRAACANIFEQARLLDREAIAKLKDGTYSREGYLDDDGVGTEPVKVALSLTIEGERMIIDLDGSSGPVEGSINCGAVQTGSLLRLAYKTMINPDRAITGGSFSTMEVRIPEKCMFNAKEPAACEWYFTGLGLLADLMISCLGEAMPHKATAAHYGDSMVAAFFDMDPERGQWISVEPTAGGWGGTVGQDGESALINLVNGGFRNLPAEVYETKFPVRVEEFSLRRDSGGAGRWRGGCGVVRSYRLLDDCFGALWFERSKTPAWGIKGGSDGAGPDNDIVLPDGSVEKPLKMRAKRFPKGTLVVTRTGGGGGYGDPRARPENEVLADVLAGTISREAAHSLYGVTVTEAGAIDAANTEPRRQEAAPG</sequence>
<name>A0A844QKT1_9HYPH</name>
<protein>
    <submittedName>
        <fullName evidence="2">Hydantoinase B/oxoprolinase family protein</fullName>
    </submittedName>
</protein>
<feature type="domain" description="Hydantoinase B/oxoprolinase" evidence="1">
    <location>
        <begin position="5"/>
        <end position="522"/>
    </location>
</feature>
<dbReference type="InterPro" id="IPR003692">
    <property type="entry name" value="Hydantoinase_B"/>
</dbReference>
<proteinExistence type="predicted"/>
<accession>A0A844QKT1</accession>